<proteinExistence type="predicted"/>
<dbReference type="GO" id="GO:0016757">
    <property type="term" value="F:glycosyltransferase activity"/>
    <property type="evidence" value="ECO:0007669"/>
    <property type="project" value="UniProtKB-KW"/>
</dbReference>
<dbReference type="Proteomes" id="UP000664096">
    <property type="component" value="Unassembled WGS sequence"/>
</dbReference>
<evidence type="ECO:0000256" key="2">
    <source>
        <dbReference type="ARBA" id="ARBA00022679"/>
    </source>
</evidence>
<dbReference type="Gene3D" id="3.40.50.2000">
    <property type="entry name" value="Glycogen Phosphorylase B"/>
    <property type="match status" value="2"/>
</dbReference>
<dbReference type="AlphaFoldDB" id="A0A939J3P1"/>
<protein>
    <submittedName>
        <fullName evidence="3">Glycosyltransferase family 4 protein</fullName>
    </submittedName>
</protein>
<dbReference type="Pfam" id="PF13692">
    <property type="entry name" value="Glyco_trans_1_4"/>
    <property type="match status" value="1"/>
</dbReference>
<dbReference type="EMBL" id="JAEKJZ010000001">
    <property type="protein sequence ID" value="MBN9669869.1"/>
    <property type="molecule type" value="Genomic_DNA"/>
</dbReference>
<sequence>MACDGVGPSFTCLNILRGAVRAGYDVELFVNRRRLMWLDIPTRTAFPGPLSWLPYKFIEAKATRISEKTFMAAVQPGDIAYLWPAVSLEMHKALHERRVPVVLEGINTRMASAKKILDEAYHAAGLLPSHGITEERIAEEEEKYKYSSAIFAPNRNVELALEDAPENLKILPASYGVNTKIPVPDRSYDDKEGLTFMFCGYACVRKGVHLLLDAWRHMPPPHKLQLVGNVEPALAEKYKDVLESGRVELVGFVKDVHQWFKKADVFIFPSLEEGGPQVTYEAALHGLPIIASPMGAGRLSELPDTMIVVEPRDSDALFEAMQQMLWTSTRARFGQNAKKEARYFDWDSVGARRAAALFEQF</sequence>
<comment type="caution">
    <text evidence="3">The sequence shown here is derived from an EMBL/GenBank/DDBJ whole genome shotgun (WGS) entry which is preliminary data.</text>
</comment>
<accession>A0A939J3P1</accession>
<keyword evidence="2" id="KW-0808">Transferase</keyword>
<evidence type="ECO:0000313" key="4">
    <source>
        <dbReference type="Proteomes" id="UP000664096"/>
    </source>
</evidence>
<gene>
    <name evidence="3" type="ORF">JF539_05925</name>
</gene>
<dbReference type="CDD" id="cd03801">
    <property type="entry name" value="GT4_PimA-like"/>
    <property type="match status" value="1"/>
</dbReference>
<dbReference type="PANTHER" id="PTHR12526:SF510">
    <property type="entry name" value="D-INOSITOL 3-PHOSPHATE GLYCOSYLTRANSFERASE"/>
    <property type="match status" value="1"/>
</dbReference>
<evidence type="ECO:0000313" key="3">
    <source>
        <dbReference type="EMBL" id="MBN9669869.1"/>
    </source>
</evidence>
<name>A0A939J3P1_9HYPH</name>
<dbReference type="SUPFAM" id="SSF53756">
    <property type="entry name" value="UDP-Glycosyltransferase/glycogen phosphorylase"/>
    <property type="match status" value="1"/>
</dbReference>
<dbReference type="PANTHER" id="PTHR12526">
    <property type="entry name" value="GLYCOSYLTRANSFERASE"/>
    <property type="match status" value="1"/>
</dbReference>
<keyword evidence="1" id="KW-0328">Glycosyltransferase</keyword>
<dbReference type="RefSeq" id="WP_207139402.1">
    <property type="nucleotide sequence ID" value="NZ_JAEKJZ010000001.1"/>
</dbReference>
<reference evidence="3" key="1">
    <citation type="submission" date="2020-12" db="EMBL/GenBank/DDBJ databases">
        <title>Oil enriched cultivation method for isolating marine PHA-producing bacteria.</title>
        <authorList>
            <person name="Zheng W."/>
            <person name="Yu S."/>
            <person name="Huang Y."/>
        </authorList>
    </citation>
    <scope>NUCLEOTIDE SEQUENCE</scope>
    <source>
        <strain evidence="3">SY-2-12</strain>
    </source>
</reference>
<organism evidence="3 4">
    <name type="scientific">Roseibium aggregatum</name>
    <dbReference type="NCBI Taxonomy" id="187304"/>
    <lineage>
        <taxon>Bacteria</taxon>
        <taxon>Pseudomonadati</taxon>
        <taxon>Pseudomonadota</taxon>
        <taxon>Alphaproteobacteria</taxon>
        <taxon>Hyphomicrobiales</taxon>
        <taxon>Stappiaceae</taxon>
        <taxon>Roseibium</taxon>
    </lineage>
</organism>
<evidence type="ECO:0000256" key="1">
    <source>
        <dbReference type="ARBA" id="ARBA00022676"/>
    </source>
</evidence>